<keyword evidence="5" id="KW-1185">Reference proteome</keyword>
<evidence type="ECO:0000259" key="1">
    <source>
        <dbReference type="PROSITE" id="PS50113"/>
    </source>
</evidence>
<name>A0A964FFG2_9CYAN</name>
<evidence type="ECO:0000313" key="5">
    <source>
        <dbReference type="Proteomes" id="UP000729733"/>
    </source>
</evidence>
<sequence length="614" mass="69429">MNNIADRYLLHAAFPLSMDNESKSTTEMICIANKKSVQEQQLLQALESSEQRYEIATKITNDGLWEWNLNSNQINYSSRWKSMLGCSNQEIKNSPVEWFARVHQADIEKLRRNLSACGQGDVSQFEMEYSLLHQDGNYRVMSCKCMAIRGTEGKIDRLVGCQTDITRHKQTEARLNYDINYDRLTRLPNRQLFIKNLQELSQIESSCLFGVLCLDLDRFKYINHNFGHQTGDCLLVKIVQKLKSCLRSGDLLARIGGDEFAILLAGFERADYPAEIASQIQQKFSAPIEVENRSILITTSIGIAPLTNINDLEHQESSYSLIEALQNAEIAMHQAKNKGKACSVVFESAAYLQSIAKFKSENELRAAIELEQFELHYQPIIKLADRQLVGFEALVRWQHPDKGMVAPGDFIPLAESTGLIIPIGWWVLRSACAQMVLWQQDRPKSKLAFISVNIAGKQFSQPYAGDIIAQILTETGLDPRCLKLEITESEIIENVNVVLSTAEKLKKLGVQLSMDDFGTGYSSLSYLHCLPVDTLKIDRSFVENIESNIHELELVKTIIKLAQVFNLDVVAEGIEREQQCDRLLELQCEYGQGYLFSKPLSLAEANNLLESVNN</sequence>
<dbReference type="InterPro" id="IPR043128">
    <property type="entry name" value="Rev_trsase/Diguanyl_cyclase"/>
</dbReference>
<dbReference type="SUPFAM" id="SSF55785">
    <property type="entry name" value="PYP-like sensor domain (PAS domain)"/>
    <property type="match status" value="1"/>
</dbReference>
<evidence type="ECO:0000259" key="3">
    <source>
        <dbReference type="PROSITE" id="PS50887"/>
    </source>
</evidence>
<dbReference type="PROSITE" id="PS50113">
    <property type="entry name" value="PAC"/>
    <property type="match status" value="1"/>
</dbReference>
<dbReference type="PROSITE" id="PS50887">
    <property type="entry name" value="GGDEF"/>
    <property type="match status" value="1"/>
</dbReference>
<dbReference type="InterPro" id="IPR000700">
    <property type="entry name" value="PAS-assoc_C"/>
</dbReference>
<dbReference type="SMART" id="SM00052">
    <property type="entry name" value="EAL"/>
    <property type="match status" value="1"/>
</dbReference>
<dbReference type="SMART" id="SM00267">
    <property type="entry name" value="GGDEF"/>
    <property type="match status" value="1"/>
</dbReference>
<dbReference type="Pfam" id="PF08447">
    <property type="entry name" value="PAS_3"/>
    <property type="match status" value="1"/>
</dbReference>
<protein>
    <submittedName>
        <fullName evidence="4">EAL domain-containing protein</fullName>
    </submittedName>
</protein>
<feature type="domain" description="EAL" evidence="2">
    <location>
        <begin position="357"/>
        <end position="613"/>
    </location>
</feature>
<accession>A0A964FFG2</accession>
<dbReference type="SUPFAM" id="SSF55073">
    <property type="entry name" value="Nucleotide cyclase"/>
    <property type="match status" value="1"/>
</dbReference>
<dbReference type="InterPro" id="IPR052155">
    <property type="entry name" value="Biofilm_reg_signaling"/>
</dbReference>
<reference evidence="4" key="1">
    <citation type="journal article" date="2021" name="Antonie Van Leeuwenhoek">
        <title>Draft genome and description of Waterburya agarophytonicola gen. nov. sp. nov. (Pleurocapsales, Cyanobacteria): a seaweed symbiont.</title>
        <authorList>
            <person name="Bonthond G."/>
            <person name="Shalygin S."/>
            <person name="Bayer T."/>
            <person name="Weinberger F."/>
        </authorList>
    </citation>
    <scope>NUCLEOTIDE SEQUENCE</scope>
    <source>
        <strain evidence="4">KI4</strain>
    </source>
</reference>
<dbReference type="AlphaFoldDB" id="A0A964FFG2"/>
<dbReference type="InterPro" id="IPR035965">
    <property type="entry name" value="PAS-like_dom_sf"/>
</dbReference>
<dbReference type="PANTHER" id="PTHR44757:SF2">
    <property type="entry name" value="BIOFILM ARCHITECTURE MAINTENANCE PROTEIN MBAA"/>
    <property type="match status" value="1"/>
</dbReference>
<dbReference type="Pfam" id="PF00563">
    <property type="entry name" value="EAL"/>
    <property type="match status" value="1"/>
</dbReference>
<dbReference type="InterPro" id="IPR000160">
    <property type="entry name" value="GGDEF_dom"/>
</dbReference>
<feature type="domain" description="PAC" evidence="1">
    <location>
        <begin position="125"/>
        <end position="177"/>
    </location>
</feature>
<dbReference type="InterPro" id="IPR029787">
    <property type="entry name" value="Nucleotide_cyclase"/>
</dbReference>
<evidence type="ECO:0000313" key="4">
    <source>
        <dbReference type="EMBL" id="MCC0176876.1"/>
    </source>
</evidence>
<dbReference type="InterPro" id="IPR035919">
    <property type="entry name" value="EAL_sf"/>
</dbReference>
<dbReference type="NCBIfam" id="TIGR00229">
    <property type="entry name" value="sensory_box"/>
    <property type="match status" value="1"/>
</dbReference>
<dbReference type="InterPro" id="IPR000014">
    <property type="entry name" value="PAS"/>
</dbReference>
<proteinExistence type="predicted"/>
<dbReference type="EMBL" id="JADWDC010000013">
    <property type="protein sequence ID" value="MCC0176876.1"/>
    <property type="molecule type" value="Genomic_DNA"/>
</dbReference>
<dbReference type="InterPro" id="IPR013655">
    <property type="entry name" value="PAS_fold_3"/>
</dbReference>
<dbReference type="Pfam" id="PF00990">
    <property type="entry name" value="GGDEF"/>
    <property type="match status" value="1"/>
</dbReference>
<dbReference type="Gene3D" id="3.20.20.450">
    <property type="entry name" value="EAL domain"/>
    <property type="match status" value="1"/>
</dbReference>
<dbReference type="RefSeq" id="WP_229639912.1">
    <property type="nucleotide sequence ID" value="NZ_JADWDC010000013.1"/>
</dbReference>
<dbReference type="Proteomes" id="UP000729733">
    <property type="component" value="Unassembled WGS sequence"/>
</dbReference>
<comment type="caution">
    <text evidence="4">The sequence shown here is derived from an EMBL/GenBank/DDBJ whole genome shotgun (WGS) entry which is preliminary data.</text>
</comment>
<evidence type="ECO:0000259" key="2">
    <source>
        <dbReference type="PROSITE" id="PS50883"/>
    </source>
</evidence>
<organism evidence="4 5">
    <name type="scientific">Waterburya agarophytonicola KI4</name>
    <dbReference type="NCBI Taxonomy" id="2874699"/>
    <lineage>
        <taxon>Bacteria</taxon>
        <taxon>Bacillati</taxon>
        <taxon>Cyanobacteriota</taxon>
        <taxon>Cyanophyceae</taxon>
        <taxon>Pleurocapsales</taxon>
        <taxon>Hyellaceae</taxon>
        <taxon>Waterburya</taxon>
        <taxon>Waterburya agarophytonicola</taxon>
    </lineage>
</organism>
<dbReference type="Gene3D" id="3.30.70.270">
    <property type="match status" value="1"/>
</dbReference>
<dbReference type="PANTHER" id="PTHR44757">
    <property type="entry name" value="DIGUANYLATE CYCLASE DGCP"/>
    <property type="match status" value="1"/>
</dbReference>
<dbReference type="PROSITE" id="PS50883">
    <property type="entry name" value="EAL"/>
    <property type="match status" value="1"/>
</dbReference>
<dbReference type="InterPro" id="IPR001633">
    <property type="entry name" value="EAL_dom"/>
</dbReference>
<dbReference type="Gene3D" id="3.30.450.20">
    <property type="entry name" value="PAS domain"/>
    <property type="match status" value="1"/>
</dbReference>
<feature type="domain" description="GGDEF" evidence="3">
    <location>
        <begin position="207"/>
        <end position="348"/>
    </location>
</feature>
<dbReference type="NCBIfam" id="TIGR00254">
    <property type="entry name" value="GGDEF"/>
    <property type="match status" value="1"/>
</dbReference>
<dbReference type="CDD" id="cd01948">
    <property type="entry name" value="EAL"/>
    <property type="match status" value="1"/>
</dbReference>
<dbReference type="CDD" id="cd00130">
    <property type="entry name" value="PAS"/>
    <property type="match status" value="1"/>
</dbReference>
<dbReference type="SUPFAM" id="SSF141868">
    <property type="entry name" value="EAL domain-like"/>
    <property type="match status" value="1"/>
</dbReference>
<dbReference type="SMART" id="SM00091">
    <property type="entry name" value="PAS"/>
    <property type="match status" value="1"/>
</dbReference>
<gene>
    <name evidence="4" type="ORF">I4641_07780</name>
</gene>
<dbReference type="FunFam" id="3.20.20.450:FF:000001">
    <property type="entry name" value="Cyclic di-GMP phosphodiesterase yahA"/>
    <property type="match status" value="1"/>
</dbReference>
<dbReference type="CDD" id="cd01949">
    <property type="entry name" value="GGDEF"/>
    <property type="match status" value="1"/>
</dbReference>